<gene>
    <name evidence="3" type="primary">smpB</name>
    <name evidence="4" type="ORF">A2Y82_00535</name>
</gene>
<comment type="subcellular location">
    <subcellularLocation>
        <location evidence="3">Cytoplasm</location>
    </subcellularLocation>
    <text evidence="3">The tmRNA-SmpB complex associates with stalled 70S ribosomes.</text>
</comment>
<dbReference type="InterPro" id="IPR020081">
    <property type="entry name" value="SsrA-bd_prot_CS"/>
</dbReference>
<dbReference type="PANTHER" id="PTHR30308">
    <property type="entry name" value="TMRNA-BINDING COMPONENT OF TRANS-TRANSLATION TAGGING COMPLEX"/>
    <property type="match status" value="1"/>
</dbReference>
<dbReference type="PANTHER" id="PTHR30308:SF2">
    <property type="entry name" value="SSRA-BINDING PROTEIN"/>
    <property type="match status" value="1"/>
</dbReference>
<dbReference type="CDD" id="cd09294">
    <property type="entry name" value="SmpB"/>
    <property type="match status" value="1"/>
</dbReference>
<dbReference type="Pfam" id="PF01668">
    <property type="entry name" value="SmpB"/>
    <property type="match status" value="1"/>
</dbReference>
<evidence type="ECO:0000256" key="3">
    <source>
        <dbReference type="HAMAP-Rule" id="MF_00023"/>
    </source>
</evidence>
<organism evidence="4 5">
    <name type="scientific">Candidatus Buchananbacteria bacterium RBG_13_36_9</name>
    <dbReference type="NCBI Taxonomy" id="1797530"/>
    <lineage>
        <taxon>Bacteria</taxon>
        <taxon>Candidatus Buchananiibacteriota</taxon>
    </lineage>
</organism>
<dbReference type="GO" id="GO:0005829">
    <property type="term" value="C:cytosol"/>
    <property type="evidence" value="ECO:0007669"/>
    <property type="project" value="TreeGrafter"/>
</dbReference>
<dbReference type="NCBIfam" id="TIGR00086">
    <property type="entry name" value="smpB"/>
    <property type="match status" value="1"/>
</dbReference>
<reference evidence="4 5" key="1">
    <citation type="journal article" date="2016" name="Nat. Commun.">
        <title>Thousands of microbial genomes shed light on interconnected biogeochemical processes in an aquifer system.</title>
        <authorList>
            <person name="Anantharaman K."/>
            <person name="Brown C.T."/>
            <person name="Hug L.A."/>
            <person name="Sharon I."/>
            <person name="Castelle C.J."/>
            <person name="Probst A.J."/>
            <person name="Thomas B.C."/>
            <person name="Singh A."/>
            <person name="Wilkins M.J."/>
            <person name="Karaoz U."/>
            <person name="Brodie E.L."/>
            <person name="Williams K.H."/>
            <person name="Hubbard S.S."/>
            <person name="Banfield J.F."/>
        </authorList>
    </citation>
    <scope>NUCLEOTIDE SEQUENCE [LARGE SCALE GENOMIC DNA]</scope>
</reference>
<dbReference type="EMBL" id="MHHZ01000006">
    <property type="protein sequence ID" value="OGY42253.1"/>
    <property type="molecule type" value="Genomic_DNA"/>
</dbReference>
<keyword evidence="1 3" id="KW-0963">Cytoplasm</keyword>
<dbReference type="HAMAP" id="MF_00023">
    <property type="entry name" value="SmpB"/>
    <property type="match status" value="1"/>
</dbReference>
<accession>A0A1G1XQ75</accession>
<evidence type="ECO:0000313" key="4">
    <source>
        <dbReference type="EMBL" id="OGY42253.1"/>
    </source>
</evidence>
<dbReference type="Gene3D" id="2.40.280.10">
    <property type="match status" value="1"/>
</dbReference>
<proteinExistence type="inferred from homology"/>
<sequence length="150" mass="16949">MPTLAVNKKARFDYEILETFEAGIVLSGQEVKAAKAGQVSLTSAYVVADSQRNLSLINAAISPYKMAGPLPNYDPGRSRRLLLHRKEIDYLAGKIQQSGLTLVPLSLYTKHNKIKLEIGLARGKKKYDKRQTIRKRDDQRQINRILKNNQ</sequence>
<evidence type="ECO:0000313" key="5">
    <source>
        <dbReference type="Proteomes" id="UP000176498"/>
    </source>
</evidence>
<dbReference type="InterPro" id="IPR023620">
    <property type="entry name" value="SmpB"/>
</dbReference>
<dbReference type="AlphaFoldDB" id="A0A1G1XQ75"/>
<keyword evidence="2 3" id="KW-0694">RNA-binding</keyword>
<comment type="caution">
    <text evidence="4">The sequence shown here is derived from an EMBL/GenBank/DDBJ whole genome shotgun (WGS) entry which is preliminary data.</text>
</comment>
<dbReference type="GO" id="GO:0003723">
    <property type="term" value="F:RNA binding"/>
    <property type="evidence" value="ECO:0007669"/>
    <property type="project" value="UniProtKB-UniRule"/>
</dbReference>
<comment type="function">
    <text evidence="3">Required for rescue of stalled ribosomes mediated by trans-translation. Binds to transfer-messenger RNA (tmRNA), required for stable association of tmRNA with ribosomes. tmRNA and SmpB together mimic tRNA shape, replacing the anticodon stem-loop with SmpB. tmRNA is encoded by the ssrA gene; the 2 termini fold to resemble tRNA(Ala) and it encodes a 'tag peptide', a short internal open reading frame. During trans-translation Ala-aminoacylated tmRNA acts like a tRNA, entering the A-site of stalled ribosomes, displacing the stalled mRNA. The ribosome then switches to translate the ORF on the tmRNA; the nascent peptide is terminated with the 'tag peptide' encoded by the tmRNA and targeted for degradation. The ribosome is freed to recommence translation, which seems to be the essential function of trans-translation.</text>
</comment>
<evidence type="ECO:0000256" key="2">
    <source>
        <dbReference type="ARBA" id="ARBA00022884"/>
    </source>
</evidence>
<dbReference type="InterPro" id="IPR000037">
    <property type="entry name" value="SsrA-bd_prot"/>
</dbReference>
<dbReference type="Proteomes" id="UP000176498">
    <property type="component" value="Unassembled WGS sequence"/>
</dbReference>
<name>A0A1G1XQ75_9BACT</name>
<comment type="similarity">
    <text evidence="3">Belongs to the SmpB family.</text>
</comment>
<dbReference type="PROSITE" id="PS01317">
    <property type="entry name" value="SSRP"/>
    <property type="match status" value="1"/>
</dbReference>
<dbReference type="GO" id="GO:0070930">
    <property type="term" value="P:trans-translation-dependent protein tagging"/>
    <property type="evidence" value="ECO:0007669"/>
    <property type="project" value="TreeGrafter"/>
</dbReference>
<evidence type="ECO:0000256" key="1">
    <source>
        <dbReference type="ARBA" id="ARBA00022490"/>
    </source>
</evidence>
<dbReference type="SUPFAM" id="SSF74982">
    <property type="entry name" value="Small protein B (SmpB)"/>
    <property type="match status" value="1"/>
</dbReference>
<dbReference type="NCBIfam" id="NF003843">
    <property type="entry name" value="PRK05422.1"/>
    <property type="match status" value="1"/>
</dbReference>
<dbReference type="GO" id="GO:0070929">
    <property type="term" value="P:trans-translation"/>
    <property type="evidence" value="ECO:0007669"/>
    <property type="project" value="UniProtKB-UniRule"/>
</dbReference>
<protein>
    <recommendedName>
        <fullName evidence="3">SsrA-binding protein</fullName>
    </recommendedName>
    <alternativeName>
        <fullName evidence="3">Small protein B</fullName>
    </alternativeName>
</protein>